<evidence type="ECO:0000259" key="1">
    <source>
        <dbReference type="PROSITE" id="PS51462"/>
    </source>
</evidence>
<evidence type="ECO:0000313" key="2">
    <source>
        <dbReference type="EMBL" id="PGH53086.1"/>
    </source>
</evidence>
<dbReference type="GO" id="GO:0016787">
    <property type="term" value="F:hydrolase activity"/>
    <property type="evidence" value="ECO:0007669"/>
    <property type="project" value="UniProtKB-KW"/>
</dbReference>
<dbReference type="SUPFAM" id="SSF55811">
    <property type="entry name" value="Nudix"/>
    <property type="match status" value="1"/>
</dbReference>
<dbReference type="EMBL" id="PDKW01000043">
    <property type="protein sequence ID" value="PGH53086.1"/>
    <property type="molecule type" value="Genomic_DNA"/>
</dbReference>
<evidence type="ECO:0000313" key="3">
    <source>
        <dbReference type="Proteomes" id="UP000225379"/>
    </source>
</evidence>
<dbReference type="Pfam" id="PF14803">
    <property type="entry name" value="Zn_ribbon_Nudix"/>
    <property type="match status" value="1"/>
</dbReference>
<feature type="domain" description="Nudix hydrolase" evidence="1">
    <location>
        <begin position="50"/>
        <end position="186"/>
    </location>
</feature>
<dbReference type="InterPro" id="IPR000086">
    <property type="entry name" value="NUDIX_hydrolase_dom"/>
</dbReference>
<proteinExistence type="predicted"/>
<dbReference type="Proteomes" id="UP000225379">
    <property type="component" value="Unassembled WGS sequence"/>
</dbReference>
<name>A0A2B8B311_9PROT</name>
<dbReference type="PANTHER" id="PTHR43222:SF2">
    <property type="entry name" value="NUDIX HYDROLASE 23, CHLOROPLASTIC"/>
    <property type="match status" value="1"/>
</dbReference>
<organism evidence="2 3">
    <name type="scientific">Azospirillum palustre</name>
    <dbReference type="NCBI Taxonomy" id="2044885"/>
    <lineage>
        <taxon>Bacteria</taxon>
        <taxon>Pseudomonadati</taxon>
        <taxon>Pseudomonadota</taxon>
        <taxon>Alphaproteobacteria</taxon>
        <taxon>Rhodospirillales</taxon>
        <taxon>Azospirillaceae</taxon>
        <taxon>Azospirillum</taxon>
    </lineage>
</organism>
<dbReference type="InterPro" id="IPR029401">
    <property type="entry name" value="Nudix_N"/>
</dbReference>
<dbReference type="PANTHER" id="PTHR43222">
    <property type="entry name" value="NUDIX HYDROLASE 23"/>
    <property type="match status" value="1"/>
</dbReference>
<dbReference type="Gene3D" id="2.20.70.10">
    <property type="match status" value="1"/>
</dbReference>
<reference evidence="3" key="1">
    <citation type="submission" date="2017-10" db="EMBL/GenBank/DDBJ databases">
        <authorList>
            <person name="Kravchenko I.K."/>
            <person name="Grouzdev D.S."/>
        </authorList>
    </citation>
    <scope>NUCLEOTIDE SEQUENCE [LARGE SCALE GENOMIC DNA]</scope>
    <source>
        <strain evidence="3">B2</strain>
    </source>
</reference>
<dbReference type="RefSeq" id="WP_098739179.1">
    <property type="nucleotide sequence ID" value="NZ_PDKW01000043.1"/>
</dbReference>
<protein>
    <submittedName>
        <fullName evidence="2">NUDIX hydrolase</fullName>
    </submittedName>
</protein>
<dbReference type="Gene3D" id="3.90.79.10">
    <property type="entry name" value="Nucleoside Triphosphate Pyrophosphohydrolase"/>
    <property type="match status" value="1"/>
</dbReference>
<dbReference type="OrthoDB" id="9761969at2"/>
<dbReference type="AlphaFoldDB" id="A0A2B8B311"/>
<dbReference type="CDD" id="cd04511">
    <property type="entry name" value="NUDIX_Hydrolase"/>
    <property type="match status" value="1"/>
</dbReference>
<sequence length="202" mass="22903">MPDDTLPDDKSPDIGKYDCGPNCGGPRVRAIPPGEDRERLLCPDCGYIAYQNPLIVVGAVATWEDGRILLCRRAIEPRKGYWTLPAGYMEERESTRDGAAREAWEEARARIDIDHLLAIYDIPRISQVQMIFRARLLSPDVEPGPESLEVGLFEWKDIPWNELAFPTVVWALREHHERLGRSDCAPAVNPTPDALARWEKML</sequence>
<dbReference type="PROSITE" id="PS51462">
    <property type="entry name" value="NUDIX"/>
    <property type="match status" value="1"/>
</dbReference>
<keyword evidence="3" id="KW-1185">Reference proteome</keyword>
<accession>A0A2B8B311</accession>
<dbReference type="Pfam" id="PF00293">
    <property type="entry name" value="NUDIX"/>
    <property type="match status" value="1"/>
</dbReference>
<gene>
    <name evidence="2" type="ORF">CRT60_24510</name>
</gene>
<dbReference type="InterPro" id="IPR015797">
    <property type="entry name" value="NUDIX_hydrolase-like_dom_sf"/>
</dbReference>
<comment type="caution">
    <text evidence="2">The sequence shown here is derived from an EMBL/GenBank/DDBJ whole genome shotgun (WGS) entry which is preliminary data.</text>
</comment>
<keyword evidence="2" id="KW-0378">Hydrolase</keyword>